<evidence type="ECO:0000313" key="3">
    <source>
        <dbReference type="Proteomes" id="UP000435060"/>
    </source>
</evidence>
<dbReference type="AlphaFoldDB" id="A0A6I4RF36"/>
<dbReference type="InterPro" id="IPR011664">
    <property type="entry name" value="Abi_system_AbiD/AbiF-like"/>
</dbReference>
<protein>
    <submittedName>
        <fullName evidence="2">Abi family protein</fullName>
    </submittedName>
</protein>
<sequence>MNSKPKLSFEGLLGKFAEKKIDFGSYSKDEIIAYLRERSYYYKISSYRKNFPKLPQNKGYDKLTFDHLVVSANLDVRLREYLMNLTLDIEHATRTRLMTIMTDMNEIEGYEIVEDFQDEYPERFAEILERFRHNDYKKDMFEKRTQISVWVLMEIIDYGTLIQFLQFFSTKYPNPPEKLYTPHHKFIKNIRNSCAHNDVFLINIFDQSYNVPRPAAAIKSFASEMNILPALVRYRKIIDIVVLFYIHKKICSDNLNGRRYREGRLIIEKYQENNILLSHSTSIAKLFQSVLSKCVDFLQKS</sequence>
<reference evidence="1 3" key="2">
    <citation type="submission" date="2019-11" db="EMBL/GenBank/DDBJ databases">
        <title>Streptococcis sp. isolated from the respiratory tract of Marmot.</title>
        <authorList>
            <person name="Zhang G."/>
        </authorList>
    </citation>
    <scope>NUCLEOTIDE SEQUENCE [LARGE SCALE GENOMIC DNA]</scope>
    <source>
        <strain evidence="1">Zg-86</strain>
        <strain evidence="3">zg-86</strain>
    </source>
</reference>
<keyword evidence="3" id="KW-1185">Reference proteome</keyword>
<organism evidence="2 4">
    <name type="scientific">Streptococcus zhangguiae</name>
    <dbReference type="NCBI Taxonomy" id="2664091"/>
    <lineage>
        <taxon>Bacteria</taxon>
        <taxon>Bacillati</taxon>
        <taxon>Bacillota</taxon>
        <taxon>Bacilli</taxon>
        <taxon>Lactobacillales</taxon>
        <taxon>Streptococcaceae</taxon>
        <taxon>Streptococcus</taxon>
    </lineage>
</organism>
<comment type="caution">
    <text evidence="2">The sequence shown here is derived from an EMBL/GenBank/DDBJ whole genome shotgun (WGS) entry which is preliminary data.</text>
</comment>
<evidence type="ECO:0000313" key="2">
    <source>
        <dbReference type="EMBL" id="MWV56104.1"/>
    </source>
</evidence>
<reference evidence="2 4" key="1">
    <citation type="submission" date="2019-10" db="EMBL/GenBank/DDBJ databases">
        <title>Streptococcis sp, isolated from the respiratory tract of Marmot.</title>
        <authorList>
            <person name="Zhang G."/>
        </authorList>
    </citation>
    <scope>NUCLEOTIDE SEQUENCE [LARGE SCALE GENOMIC DNA]</scope>
    <source>
        <strain evidence="4">zg-70</strain>
        <strain evidence="2">Zg-70</strain>
    </source>
</reference>
<dbReference type="Pfam" id="PF07751">
    <property type="entry name" value="Abi_2"/>
    <property type="match status" value="1"/>
</dbReference>
<evidence type="ECO:0000313" key="4">
    <source>
        <dbReference type="Proteomes" id="UP000435423"/>
    </source>
</evidence>
<dbReference type="EMBL" id="WLCG01000004">
    <property type="protein sequence ID" value="MTB64116.1"/>
    <property type="molecule type" value="Genomic_DNA"/>
</dbReference>
<name>A0A6I4RF36_9STRE</name>
<accession>A0A6I4RF36</accession>
<evidence type="ECO:0000313" key="1">
    <source>
        <dbReference type="EMBL" id="MTB64116.1"/>
    </source>
</evidence>
<dbReference type="Proteomes" id="UP000435060">
    <property type="component" value="Unassembled WGS sequence"/>
</dbReference>
<proteinExistence type="predicted"/>
<gene>
    <name evidence="1" type="ORF">GGG87_03750</name>
    <name evidence="2" type="ORF">GGH11_03790</name>
</gene>
<dbReference type="Proteomes" id="UP000435423">
    <property type="component" value="Unassembled WGS sequence"/>
</dbReference>
<dbReference type="EMBL" id="WUBJ01000004">
    <property type="protein sequence ID" value="MWV56104.1"/>
    <property type="molecule type" value="Genomic_DNA"/>
</dbReference>